<feature type="coiled-coil region" evidence="3">
    <location>
        <begin position="121"/>
        <end position="173"/>
    </location>
</feature>
<organism evidence="5 6">
    <name type="scientific">Carya illinoinensis</name>
    <name type="common">Pecan</name>
    <dbReference type="NCBI Taxonomy" id="32201"/>
    <lineage>
        <taxon>Eukaryota</taxon>
        <taxon>Viridiplantae</taxon>
        <taxon>Streptophyta</taxon>
        <taxon>Embryophyta</taxon>
        <taxon>Tracheophyta</taxon>
        <taxon>Spermatophyta</taxon>
        <taxon>Magnoliopsida</taxon>
        <taxon>eudicotyledons</taxon>
        <taxon>Gunneridae</taxon>
        <taxon>Pentapetalae</taxon>
        <taxon>rosids</taxon>
        <taxon>fabids</taxon>
        <taxon>Fagales</taxon>
        <taxon>Juglandaceae</taxon>
        <taxon>Carya</taxon>
    </lineage>
</organism>
<dbReference type="InterPro" id="IPR002182">
    <property type="entry name" value="NB-ARC"/>
</dbReference>
<dbReference type="FunFam" id="1.10.10.10:FF:000322">
    <property type="entry name" value="Probable disease resistance protein At1g63360"/>
    <property type="match status" value="1"/>
</dbReference>
<evidence type="ECO:0000259" key="4">
    <source>
        <dbReference type="SMART" id="SM00382"/>
    </source>
</evidence>
<evidence type="ECO:0000313" key="6">
    <source>
        <dbReference type="Proteomes" id="UP000811609"/>
    </source>
</evidence>
<accession>A0A8T1RKJ1</accession>
<dbReference type="InterPro" id="IPR058922">
    <property type="entry name" value="WHD_DRP"/>
</dbReference>
<dbReference type="AlphaFoldDB" id="A0A8T1RKJ1"/>
<dbReference type="FunFam" id="3.40.50.300:FF:001091">
    <property type="entry name" value="Probable disease resistance protein At1g61300"/>
    <property type="match status" value="1"/>
</dbReference>
<dbReference type="PROSITE" id="PS51450">
    <property type="entry name" value="LRR"/>
    <property type="match status" value="1"/>
</dbReference>
<dbReference type="EMBL" id="CM031809">
    <property type="protein sequence ID" value="KAG6666602.1"/>
    <property type="molecule type" value="Genomic_DNA"/>
</dbReference>
<feature type="non-terminal residue" evidence="5">
    <location>
        <position position="999"/>
    </location>
</feature>
<proteinExistence type="predicted"/>
<dbReference type="InterPro" id="IPR001611">
    <property type="entry name" value="Leu-rich_rpt"/>
</dbReference>
<protein>
    <recommendedName>
        <fullName evidence="4">AAA+ ATPase domain-containing protein</fullName>
    </recommendedName>
</protein>
<dbReference type="InterPro" id="IPR055414">
    <property type="entry name" value="LRR_R13L4/SHOC2-like"/>
</dbReference>
<dbReference type="SMART" id="SM00382">
    <property type="entry name" value="AAA"/>
    <property type="match status" value="1"/>
</dbReference>
<comment type="caution">
    <text evidence="5">The sequence shown here is derived from an EMBL/GenBank/DDBJ whole genome shotgun (WGS) entry which is preliminary data.</text>
</comment>
<gene>
    <name evidence="5" type="ORF">CIPAW_01G043000</name>
</gene>
<dbReference type="GO" id="GO:0043531">
    <property type="term" value="F:ADP binding"/>
    <property type="evidence" value="ECO:0007669"/>
    <property type="project" value="InterPro"/>
</dbReference>
<keyword evidence="2" id="KW-0611">Plant defense</keyword>
<dbReference type="InterPro" id="IPR050905">
    <property type="entry name" value="Plant_NBS-LRR"/>
</dbReference>
<keyword evidence="6" id="KW-1185">Reference proteome</keyword>
<name>A0A8T1RKJ1_CARIL</name>
<dbReference type="Pfam" id="PF23559">
    <property type="entry name" value="WHD_DRP"/>
    <property type="match status" value="1"/>
</dbReference>
<reference evidence="5" key="1">
    <citation type="submission" date="2020-12" db="EMBL/GenBank/DDBJ databases">
        <title>WGS assembly of Carya illinoinensis cv. Pawnee.</title>
        <authorList>
            <person name="Platts A."/>
            <person name="Shu S."/>
            <person name="Wright S."/>
            <person name="Barry K."/>
            <person name="Edger P."/>
            <person name="Pires J.C."/>
            <person name="Schmutz J."/>
        </authorList>
    </citation>
    <scope>NUCLEOTIDE SEQUENCE</scope>
    <source>
        <tissue evidence="5">Leaf</tissue>
    </source>
</reference>
<evidence type="ECO:0000256" key="3">
    <source>
        <dbReference type="SAM" id="Coils"/>
    </source>
</evidence>
<dbReference type="Pfam" id="PF00931">
    <property type="entry name" value="NB-ARC"/>
    <property type="match status" value="1"/>
</dbReference>
<dbReference type="InterPro" id="IPR003593">
    <property type="entry name" value="AAA+_ATPase"/>
</dbReference>
<keyword evidence="1" id="KW-0677">Repeat</keyword>
<evidence type="ECO:0000256" key="2">
    <source>
        <dbReference type="ARBA" id="ARBA00022821"/>
    </source>
</evidence>
<evidence type="ECO:0000313" key="5">
    <source>
        <dbReference type="EMBL" id="KAG6666602.1"/>
    </source>
</evidence>
<feature type="domain" description="AAA+ ATPase" evidence="4">
    <location>
        <begin position="251"/>
        <end position="389"/>
    </location>
</feature>
<dbReference type="PANTHER" id="PTHR33463:SF202">
    <property type="entry name" value="NB-ARC DOMAIN-CONTAINING PROTEIN"/>
    <property type="match status" value="1"/>
</dbReference>
<keyword evidence="3" id="KW-0175">Coiled coil</keyword>
<evidence type="ECO:0000256" key="1">
    <source>
        <dbReference type="ARBA" id="ARBA00022737"/>
    </source>
</evidence>
<dbReference type="GO" id="GO:0006952">
    <property type="term" value="P:defense response"/>
    <property type="evidence" value="ECO:0007669"/>
    <property type="project" value="UniProtKB-KW"/>
</dbReference>
<sequence>MGVIFQIHTRRSLQFMRRKLKLISRRYGQVKIWQIYSLKHYQLQHLRRLCRILECGGLKTCYHALPTATFKKIMQNIGMRSVEVVASIVSVAVVKTGEALCCTIKNIAKSPQQLHVLEMEKKSLMALRDETAKEIERKTQEGMAIKDRATGWLKEVDELLRKMNDQIQDAKSSRCFLSCSTKRYRISREVAEQLKEVKRLLEVGSSLASSVAHSYRDVKAVEHIPGPSIQDQTASVSEDLAKIMTLLSDHKKGIIGIWGMGGVGKTNLVRNLNNELQKNSNLRFSGVLWVTVSKNLDIKMVQTRIASRLGLKLEKSSGPDGMASQLHRRLEKERFLLILDDVWEKIDLDKLGVPRPEVQSGSKIILTSRSLEVCRDMLTDVEVKMSVLRDEGAWQLFSRYARDVRQFVECKGLPLAIITMGAAMRGKTNLEVWKHALNQLHRSVPYAAGVEEALYKPLKWSYDSLEGKDLKTCFLYCSLFPEDFSINIDELVWYWLAEGLIDDRENYEVFYSRGITLIENLKDTCLLEDGSDEGTVKMHDVVRGVSIWIASTCSEDGSKSLVRIGNGLKEISATELSNSLKRVSFMDNDLEKLPDDSVIRCSEASTFLLQNNPRLELIPEIFLERFKALRVLNFSRTSIKSLPDSLLQLDDLRALLLSNCKDLEGLPQLERLSRFQVLDLSRIGIRELPKGLEQLSNLRHLNLAETCKLKVVKAGVISKLSRLEVLDLSNSGYIWGQKGAVQEEEACFEELQCLEQLQVLSIRLKWNPCYTPQDTITSWLNGLKAFEIGFGRLSYFVSVRDLCLHSDALKRVTINEIDLSEGQIGWLLRNASYLFLESCRGLNEMLKDMVINSVGRSFTYLKKLVIMESDNSFRTGGRAALYDLLLNLEELWLAHVNGIESISELANLLGLTFQRLKIINVLFCPRMKYLLSLGNSNIRTMPNLEVIRIGSCENIEELFNYLPLHINMALDPITPNLRELALWNLPKLRNLCRDEKTWP</sequence>
<dbReference type="Pfam" id="PF23598">
    <property type="entry name" value="LRR_14"/>
    <property type="match status" value="1"/>
</dbReference>
<dbReference type="Proteomes" id="UP000811609">
    <property type="component" value="Chromosome 1"/>
</dbReference>
<dbReference type="PANTHER" id="PTHR33463">
    <property type="entry name" value="NB-ARC DOMAIN-CONTAINING PROTEIN-RELATED"/>
    <property type="match status" value="1"/>
</dbReference>